<feature type="compositionally biased region" description="Polar residues" evidence="1">
    <location>
        <begin position="186"/>
        <end position="200"/>
    </location>
</feature>
<evidence type="ECO:0000313" key="3">
    <source>
        <dbReference type="Proteomes" id="UP000799438"/>
    </source>
</evidence>
<dbReference type="GeneID" id="54304063"/>
<evidence type="ECO:0000256" key="1">
    <source>
        <dbReference type="SAM" id="MobiDB-lite"/>
    </source>
</evidence>
<dbReference type="Proteomes" id="UP000799438">
    <property type="component" value="Unassembled WGS sequence"/>
</dbReference>
<dbReference type="OrthoDB" id="2446291at2759"/>
<feature type="region of interest" description="Disordered" evidence="1">
    <location>
        <begin position="108"/>
        <end position="249"/>
    </location>
</feature>
<dbReference type="AlphaFoldDB" id="A0A6A6AWN2"/>
<dbReference type="EMBL" id="ML995592">
    <property type="protein sequence ID" value="KAF2135385.1"/>
    <property type="molecule type" value="Genomic_DNA"/>
</dbReference>
<feature type="compositionally biased region" description="Low complexity" evidence="1">
    <location>
        <begin position="165"/>
        <end position="175"/>
    </location>
</feature>
<dbReference type="RefSeq" id="XP_033391103.1">
    <property type="nucleotide sequence ID" value="XM_033546557.1"/>
</dbReference>
<feature type="region of interest" description="Disordered" evidence="1">
    <location>
        <begin position="1"/>
        <end position="83"/>
    </location>
</feature>
<protein>
    <submittedName>
        <fullName evidence="2">Uncharacterized protein</fullName>
    </submittedName>
</protein>
<gene>
    <name evidence="2" type="ORF">K452DRAFT_363203</name>
</gene>
<evidence type="ECO:0000313" key="2">
    <source>
        <dbReference type="EMBL" id="KAF2135385.1"/>
    </source>
</evidence>
<proteinExistence type="predicted"/>
<organism evidence="2 3">
    <name type="scientific">Aplosporella prunicola CBS 121167</name>
    <dbReference type="NCBI Taxonomy" id="1176127"/>
    <lineage>
        <taxon>Eukaryota</taxon>
        <taxon>Fungi</taxon>
        <taxon>Dikarya</taxon>
        <taxon>Ascomycota</taxon>
        <taxon>Pezizomycotina</taxon>
        <taxon>Dothideomycetes</taxon>
        <taxon>Dothideomycetes incertae sedis</taxon>
        <taxon>Botryosphaeriales</taxon>
        <taxon>Aplosporellaceae</taxon>
        <taxon>Aplosporella</taxon>
    </lineage>
</organism>
<sequence length="281" mass="30580">MFRMSNKRPREDDDDDPTVHHDKIKKHRVGEAPQRAHPPVPPFLNLHHHQIRSPSYLPPALTPGQSDDSGCDSPDLPPYMAASAHSDTDMQDCYEDDFNMLRSNPNSPALPFMLPERLNPRLPTDSTGRIPTPIYGSFPPASKAALPRGSSDISTMELEEPPTPTTTSTSTSSFTRGRGRRMPSPISENESSVATPTSEAGSRLSRLRVSADEGMDVDMPSPASATGSGFSSPRLHDPRAGGRSRSGAITTGKKKFFMGFRDDCPKCLAKVPGHNAHFLPL</sequence>
<accession>A0A6A6AWN2</accession>
<keyword evidence="3" id="KW-1185">Reference proteome</keyword>
<reference evidence="2" key="1">
    <citation type="journal article" date="2020" name="Stud. Mycol.">
        <title>101 Dothideomycetes genomes: a test case for predicting lifestyles and emergence of pathogens.</title>
        <authorList>
            <person name="Haridas S."/>
            <person name="Albert R."/>
            <person name="Binder M."/>
            <person name="Bloem J."/>
            <person name="Labutti K."/>
            <person name="Salamov A."/>
            <person name="Andreopoulos B."/>
            <person name="Baker S."/>
            <person name="Barry K."/>
            <person name="Bills G."/>
            <person name="Bluhm B."/>
            <person name="Cannon C."/>
            <person name="Castanera R."/>
            <person name="Culley D."/>
            <person name="Daum C."/>
            <person name="Ezra D."/>
            <person name="Gonzalez J."/>
            <person name="Henrissat B."/>
            <person name="Kuo A."/>
            <person name="Liang C."/>
            <person name="Lipzen A."/>
            <person name="Lutzoni F."/>
            <person name="Magnuson J."/>
            <person name="Mondo S."/>
            <person name="Nolan M."/>
            <person name="Ohm R."/>
            <person name="Pangilinan J."/>
            <person name="Park H.-J."/>
            <person name="Ramirez L."/>
            <person name="Alfaro M."/>
            <person name="Sun H."/>
            <person name="Tritt A."/>
            <person name="Yoshinaga Y."/>
            <person name="Zwiers L.-H."/>
            <person name="Turgeon B."/>
            <person name="Goodwin S."/>
            <person name="Spatafora J."/>
            <person name="Crous P."/>
            <person name="Grigoriev I."/>
        </authorList>
    </citation>
    <scope>NUCLEOTIDE SEQUENCE</scope>
    <source>
        <strain evidence="2">CBS 121167</strain>
    </source>
</reference>
<name>A0A6A6AWN2_9PEZI</name>